<dbReference type="AlphaFoldDB" id="A0A0A5GMC6"/>
<name>A0A0A5GMC6_9BACI</name>
<dbReference type="EMBL" id="AVPE01000006">
    <property type="protein sequence ID" value="KGX92320.1"/>
    <property type="molecule type" value="Genomic_DNA"/>
</dbReference>
<dbReference type="SUPFAM" id="SSF52540">
    <property type="entry name" value="P-loop containing nucleoside triphosphate hydrolases"/>
    <property type="match status" value="2"/>
</dbReference>
<dbReference type="PANTHER" id="PTHR19211:SF100">
    <property type="entry name" value="RIBOSOME PROTECTION PROTEIN VMLR"/>
    <property type="match status" value="1"/>
</dbReference>
<reference evidence="6 7" key="1">
    <citation type="submission" date="2013-08" db="EMBL/GenBank/DDBJ databases">
        <authorList>
            <person name="Huang J."/>
            <person name="Wang G."/>
        </authorList>
    </citation>
    <scope>NUCLEOTIDE SEQUENCE [LARGE SCALE GENOMIC DNA]</scope>
    <source>
        <strain evidence="6 7">JSM 076056</strain>
    </source>
</reference>
<keyword evidence="2" id="KW-0547">Nucleotide-binding</keyword>
<evidence type="ECO:0000313" key="7">
    <source>
        <dbReference type="Proteomes" id="UP000030528"/>
    </source>
</evidence>
<dbReference type="Gene3D" id="3.40.50.300">
    <property type="entry name" value="P-loop containing nucleotide triphosphate hydrolases"/>
    <property type="match status" value="3"/>
</dbReference>
<dbReference type="InterPro" id="IPR027417">
    <property type="entry name" value="P-loop_NTPase"/>
</dbReference>
<proteinExistence type="predicted"/>
<sequence length="525" mass="60503">MRLMHAKNIHYSIGDRTLLHIDELAIHRSDRIGLIGENGEGKSMLLHYLMGELEGVQDVRWYGTRAYFKQLHSSTGNVSGGEFTLQELDRVFQEQAELLLLDEPTNNLDWQHVEAFEKRLLHTRQPFVIVSHDRQLLDRLCTTIWELKDGKLSIYKGNHEDYVAMKKVEQDQQQQSYEAYTKEKKRLLERARQKEQQAKGMRKPPSRMGNSEWQLHKGKAKGKQQKVERVTKVIQERLDRLEQVDKPYEEAPLTMEHQHLRPIHGTYVMTAKSLTAPKPNTSLYYIEQLELLNGKKTAIVGPNGCGKTTLIKQLLKEHHPIIWTSQARVGYFSQTLHSLPKEDTILSFIEKDSPLSSSMIRTILGRLHFYRADVHKSIDVLSGGERVKVALAKLVTGDYNILVLDEPTNHLDIEAIEALEKLLIAYNGTVLFVSHDRRFVDRVADSLWTFQDNTVHMFQGSLSEWKEHVTNPPMQDEATYDLLTLETKLSELISRISVPAPGDDSDQLEQEYQMVLAKIRQLKSK</sequence>
<organism evidence="6 7">
    <name type="scientific">Pontibacillus halophilus JSM 076056 = DSM 19796</name>
    <dbReference type="NCBI Taxonomy" id="1385510"/>
    <lineage>
        <taxon>Bacteria</taxon>
        <taxon>Bacillati</taxon>
        <taxon>Bacillota</taxon>
        <taxon>Bacilli</taxon>
        <taxon>Bacillales</taxon>
        <taxon>Bacillaceae</taxon>
        <taxon>Pontibacillus</taxon>
    </lineage>
</organism>
<evidence type="ECO:0000256" key="3">
    <source>
        <dbReference type="ARBA" id="ARBA00022840"/>
    </source>
</evidence>
<dbReference type="InterPro" id="IPR050611">
    <property type="entry name" value="ABCF"/>
</dbReference>
<evidence type="ECO:0000313" key="6">
    <source>
        <dbReference type="EMBL" id="KGX92320.1"/>
    </source>
</evidence>
<evidence type="ECO:0000256" key="1">
    <source>
        <dbReference type="ARBA" id="ARBA00022737"/>
    </source>
</evidence>
<gene>
    <name evidence="6" type="ORF">N781_16290</name>
</gene>
<accession>A0A0A5GMC6</accession>
<keyword evidence="3" id="KW-0067">ATP-binding</keyword>
<dbReference type="Proteomes" id="UP000030528">
    <property type="component" value="Unassembled WGS sequence"/>
</dbReference>
<dbReference type="InterPro" id="IPR017871">
    <property type="entry name" value="ABC_transporter-like_CS"/>
</dbReference>
<dbReference type="InterPro" id="IPR003593">
    <property type="entry name" value="AAA+_ATPase"/>
</dbReference>
<dbReference type="NCBIfam" id="NF000355">
    <property type="entry name" value="ribo_prot_ABC_F"/>
    <property type="match status" value="1"/>
</dbReference>
<dbReference type="CDD" id="cd03221">
    <property type="entry name" value="ABCF_EF-3"/>
    <property type="match status" value="2"/>
</dbReference>
<protein>
    <submittedName>
        <fullName evidence="6">ABC transporter</fullName>
    </submittedName>
</protein>
<dbReference type="RefSeq" id="WP_026800542.1">
    <property type="nucleotide sequence ID" value="NZ_AULI01000008.1"/>
</dbReference>
<dbReference type="InterPro" id="IPR003439">
    <property type="entry name" value="ABC_transporter-like_ATP-bd"/>
</dbReference>
<comment type="caution">
    <text evidence="6">The sequence shown here is derived from an EMBL/GenBank/DDBJ whole genome shotgun (WGS) entry which is preliminary data.</text>
</comment>
<dbReference type="eggNOG" id="COG0488">
    <property type="taxonomic scope" value="Bacteria"/>
</dbReference>
<feature type="region of interest" description="Disordered" evidence="4">
    <location>
        <begin position="194"/>
        <end position="227"/>
    </location>
</feature>
<dbReference type="PROSITE" id="PS00211">
    <property type="entry name" value="ABC_TRANSPORTER_1"/>
    <property type="match status" value="1"/>
</dbReference>
<evidence type="ECO:0000256" key="4">
    <source>
        <dbReference type="SAM" id="MobiDB-lite"/>
    </source>
</evidence>
<keyword evidence="7" id="KW-1185">Reference proteome</keyword>
<dbReference type="SMART" id="SM00382">
    <property type="entry name" value="AAA"/>
    <property type="match status" value="2"/>
</dbReference>
<evidence type="ECO:0000259" key="5">
    <source>
        <dbReference type="PROSITE" id="PS50893"/>
    </source>
</evidence>
<keyword evidence="1" id="KW-0677">Repeat</keyword>
<dbReference type="PROSITE" id="PS50893">
    <property type="entry name" value="ABC_TRANSPORTER_2"/>
    <property type="match status" value="1"/>
</dbReference>
<dbReference type="STRING" id="1385510.GCA_000425205_02176"/>
<dbReference type="PANTHER" id="PTHR19211">
    <property type="entry name" value="ATP-BINDING TRANSPORT PROTEIN-RELATED"/>
    <property type="match status" value="1"/>
</dbReference>
<evidence type="ECO:0000256" key="2">
    <source>
        <dbReference type="ARBA" id="ARBA00022741"/>
    </source>
</evidence>
<feature type="domain" description="ABC transporter" evidence="5">
    <location>
        <begin position="269"/>
        <end position="477"/>
    </location>
</feature>
<dbReference type="GO" id="GO:0005524">
    <property type="term" value="F:ATP binding"/>
    <property type="evidence" value="ECO:0007669"/>
    <property type="project" value="UniProtKB-KW"/>
</dbReference>
<dbReference type="Pfam" id="PF00005">
    <property type="entry name" value="ABC_tran"/>
    <property type="match status" value="1"/>
</dbReference>
<dbReference type="GO" id="GO:0016887">
    <property type="term" value="F:ATP hydrolysis activity"/>
    <property type="evidence" value="ECO:0007669"/>
    <property type="project" value="InterPro"/>
</dbReference>